<evidence type="ECO:0000313" key="1">
    <source>
        <dbReference type="EMBL" id="MCC9628303.1"/>
    </source>
</evidence>
<reference evidence="1" key="1">
    <citation type="submission" date="2021-11" db="EMBL/GenBank/DDBJ databases">
        <title>Genome sequence.</title>
        <authorList>
            <person name="Sun Q."/>
        </authorList>
    </citation>
    <scope>NUCLEOTIDE SEQUENCE</scope>
    <source>
        <strain evidence="1">JC732</strain>
    </source>
</reference>
<organism evidence="1 2">
    <name type="scientific">Blastopirellula sediminis</name>
    <dbReference type="NCBI Taxonomy" id="2894196"/>
    <lineage>
        <taxon>Bacteria</taxon>
        <taxon>Pseudomonadati</taxon>
        <taxon>Planctomycetota</taxon>
        <taxon>Planctomycetia</taxon>
        <taxon>Pirellulales</taxon>
        <taxon>Pirellulaceae</taxon>
        <taxon>Blastopirellula</taxon>
    </lineage>
</organism>
<dbReference type="AlphaFoldDB" id="A0A9X1SFH1"/>
<protein>
    <submittedName>
        <fullName evidence="1">Uncharacterized protein</fullName>
    </submittedName>
</protein>
<keyword evidence="2" id="KW-1185">Reference proteome</keyword>
<name>A0A9X1SFH1_9BACT</name>
<comment type="caution">
    <text evidence="1">The sequence shown here is derived from an EMBL/GenBank/DDBJ whole genome shotgun (WGS) entry which is preliminary data.</text>
</comment>
<dbReference type="RefSeq" id="WP_230217449.1">
    <property type="nucleotide sequence ID" value="NZ_JAJKFT010000004.1"/>
</dbReference>
<accession>A0A9X1SFH1</accession>
<evidence type="ECO:0000313" key="2">
    <source>
        <dbReference type="Proteomes" id="UP001139103"/>
    </source>
</evidence>
<proteinExistence type="predicted"/>
<gene>
    <name evidence="1" type="ORF">LOC68_07840</name>
</gene>
<dbReference type="Proteomes" id="UP001139103">
    <property type="component" value="Unassembled WGS sequence"/>
</dbReference>
<dbReference type="EMBL" id="JAJKFT010000004">
    <property type="protein sequence ID" value="MCC9628303.1"/>
    <property type="molecule type" value="Genomic_DNA"/>
</dbReference>
<sequence length="142" mass="16757">MKVRKLNHQIFELPSNHPARAFLEEFIECRTECVGREIALSGDTPVDQEWFSRIDGKHWLFSNLMYKYISFDIQLDGWLTGAPTLTDSERYDLEMIPVVRGLLLECREEAIRHKNDSVLELISRVEHLLWLWENCIHSRVSN</sequence>